<feature type="compositionally biased region" description="Basic and acidic residues" evidence="2">
    <location>
        <begin position="2171"/>
        <end position="2187"/>
    </location>
</feature>
<keyword evidence="4" id="KW-1185">Reference proteome</keyword>
<dbReference type="CDD" id="cd09272">
    <property type="entry name" value="RNase_HI_RT_Ty1"/>
    <property type="match status" value="1"/>
</dbReference>
<evidence type="ECO:0000256" key="1">
    <source>
        <dbReference type="SAM" id="Coils"/>
    </source>
</evidence>
<dbReference type="PANTHER" id="PTHR11439">
    <property type="entry name" value="GAG-POL-RELATED RETROTRANSPOSON"/>
    <property type="match status" value="1"/>
</dbReference>
<evidence type="ECO:0000313" key="4">
    <source>
        <dbReference type="Proteomes" id="UP000604046"/>
    </source>
</evidence>
<accession>A0A812J5Y7</accession>
<dbReference type="Proteomes" id="UP000604046">
    <property type="component" value="Unassembled WGS sequence"/>
</dbReference>
<dbReference type="EMBL" id="CAJNDS010000336">
    <property type="protein sequence ID" value="CAE7194033.1"/>
    <property type="molecule type" value="Genomic_DNA"/>
</dbReference>
<proteinExistence type="predicted"/>
<name>A0A812J5Y7_9DINO</name>
<evidence type="ECO:0000256" key="2">
    <source>
        <dbReference type="SAM" id="MobiDB-lite"/>
    </source>
</evidence>
<feature type="coiled-coil region" evidence="1">
    <location>
        <begin position="18"/>
        <end position="115"/>
    </location>
</feature>
<feature type="compositionally biased region" description="Basic residues" evidence="2">
    <location>
        <begin position="2151"/>
        <end position="2161"/>
    </location>
</feature>
<organism evidence="3 4">
    <name type="scientific">Symbiodinium natans</name>
    <dbReference type="NCBI Taxonomy" id="878477"/>
    <lineage>
        <taxon>Eukaryota</taxon>
        <taxon>Sar</taxon>
        <taxon>Alveolata</taxon>
        <taxon>Dinophyceae</taxon>
        <taxon>Suessiales</taxon>
        <taxon>Symbiodiniaceae</taxon>
        <taxon>Symbiodinium</taxon>
    </lineage>
</organism>
<feature type="compositionally biased region" description="Polar residues" evidence="2">
    <location>
        <begin position="158"/>
        <end position="171"/>
    </location>
</feature>
<feature type="compositionally biased region" description="Pro residues" evidence="2">
    <location>
        <begin position="469"/>
        <end position="480"/>
    </location>
</feature>
<feature type="region of interest" description="Disordered" evidence="2">
    <location>
        <begin position="115"/>
        <end position="183"/>
    </location>
</feature>
<sequence length="2255" mass="249747">MLNRLHAVRLEQVENEARGLVEATVEQMREQLQQYEHRYDEILQQGRILEEQLSVAKAELSKVEAELQVARAGCQELEAALTSCRGDNNLLNFQNTQLRVELQVKDREIQRLRQAALSATSPGSSPPKPAPRQRDVPSAIAPSACSGGSSWVHIGSDGDNNGAPSLPQVVNESPPCPPATVTDPRVDQLIDVVQQLLAQRNGTDQGCNDASPVHEIGEPERQEKHIVDNRALLHLKLEPVPSDAAGFRAWKNALLVQIAKLDMSGEGLVVEWLSQDDFLASLRVLKQVTELEQEVIAYVELCGQARSQPKGRYMLALLARHFSIDRVRGTVLTASTLFQVEIGGNSMRDLRDFVQPVRTVLCAIPVGQRPDDRLTGEWLFHRVKHIRKLERVIEDIRDSAPESRRREWDYLWNKIQDILVQEREDANSHSVMKSLQIAAPQAKTKGVPAETKEASRSSPKAKTPAPVSTGPPPKAPVPANPAPRAVAKAVVAMMAASSMCNIPGSNAFSVEWAADTAAGRHLGSARALADQGIPSESYRSFLAHSASPVTFHTGGGPQPGSQSLGFASDNMPIANHYMLDNCPVVRSTGLDVESGKAFIWLPGSLPFFVHDLSKLRIDCAEEARFYATRIDEHVPISTSKVQFVHGVAASADSLEGSGEESREPSTPFAHDPAEEYAKDLLTKRGDIQPNQVRKIFGLVKRGSAPRGIEPSNDSSFAVGCFRRGGVVGLLKSTKEYPFVTRALNQFAQRKAPGHVYTTINLLHNVSADPHKDSHNAGIDNVVISLGGFTGGGVWIEDAAGRDKCPFPSVSQIGKILSFKKGVIQFSAKNRLHATQPWTGDRLVMILYAAKDPASLELDVLDALIGVGFPLDSHPLVDVIPAEIESFEVPSSSSGGLPKEHLVEANPDGPAASALPEGDKPLDVSSPGVPIVDDAHVSDRVRKLRDEAVSVKHRLFHFPKNPFCDVCNRSKLLSRRVRRKPRDEDSEPALLEASEFGEVIAADHIHVFKSPSDSNAPGREYVVLCLRDRFTGLFAAYPATDRSTDSILTCLKRFVGRSVVYVLDLAKVRFKLGSWEEEISVPEAELYVRSGDPVFPLKNAAEHTLQLCGGEDFAIPDPLPLPFSGDQANIKKKARRIYITYSRFLKLGPTPGCTACERDRSDHNPECVARFEKAFGDEAKTSSQPFEDHERLLSFEHLGLPDLPPEIDPADEEAVEVELAALGRSTGRDSESELDFLRTPEYEPSIPEDDEALPGVGALPACRIPWPSISSSTKSVQLLVAASMDPLNVDLGQRGSCMGSQDFQCDPLGNLMVIMSVKGFWSSLSKQVDLEPYAPLTRVLGRSHRHVLYDNQPALALETEDFAKQCVDLYESLVGSAVKHQRTPHVDPGALSLSDNDARGSLADSAARILMKILWLARLNRPDLMVAVTTLTTNVCRWSVNDDKRVARLVGYIAATVQYNPVMFVHDPASSLHLALYVDSDFGGCPDTARSTSGYIVALEGSNSFALLSWSSKRQKVVSRSSTEAEFVSLSSALFNDALPLLEVWQTIIPGIKLLCREDNEACIAIVRKGYSAKLRHLSKTHRINVSSTCEAVNDNDDVELGYVNTNDQKGDPLTKALSVQKWAHALKLLHISTEHLPDDLILHFLPALSLALRCVSVRLLPSSPEPSTNFEAMNEAGAQPHEKATRVQMISSSVSVEYHPDDQIFLVHRLPDGSEKRELTTSMIVDAMFEVKKRAAVSNLSDISQITGTAPAGPIKEEEVDYSSLEWGDMDPNYRRELEKRPEVKAALQRFKRQSKAARLTPSGEFMEFHTAEIPAPDNPPTLAEDFKQREMTGDTLDSAIKFYHERHVQPSFNMLADAVTAMSNRKAPCVLQALNLHQMQLSNLEGEICQRTVLLHNIPPFANYSSIQGNLQFLCGVAGLDFHHAVQSCSTHILSPNAAILRVVFLQMQGSREFVMAFRKGARYWRDYQDRGNDRKIRVEKDVPFSTRLERQPYYALLDMLSDISPPPYGSTSFRTDLSSLQIKTPEECDEDMVLAQVVYLPFRGEFRCILLVQPDLVTSLQSSFGRHFNERMMSTLILLQEAFHMFPYSIEHNVLDPALADKLRTDPGFIHKGYGGLGQVVNSAQFARGTNPADYGPGVGSHGGDKRKGYAKGKGKSGKGRGSSTFHDPQMRDRDVDMEFQGSRDTRRRASNHREEYDEDFGSDERYYRHQDRRSFRDVRDARRDVRDDRRDVRDRSPSQHRQPRRYQYQRDW</sequence>
<reference evidence="3" key="1">
    <citation type="submission" date="2021-02" db="EMBL/GenBank/DDBJ databases">
        <authorList>
            <person name="Dougan E. K."/>
            <person name="Rhodes N."/>
            <person name="Thang M."/>
            <person name="Chan C."/>
        </authorList>
    </citation>
    <scope>NUCLEOTIDE SEQUENCE</scope>
</reference>
<dbReference type="PANTHER" id="PTHR11439:SF467">
    <property type="entry name" value="INTEGRASE CATALYTIC DOMAIN-CONTAINING PROTEIN"/>
    <property type="match status" value="1"/>
</dbReference>
<feature type="region of interest" description="Disordered" evidence="2">
    <location>
        <begin position="890"/>
        <end position="928"/>
    </location>
</feature>
<keyword evidence="1" id="KW-0175">Coiled coil</keyword>
<feature type="region of interest" description="Disordered" evidence="2">
    <location>
        <begin position="436"/>
        <end position="480"/>
    </location>
</feature>
<feature type="region of interest" description="Disordered" evidence="2">
    <location>
        <begin position="652"/>
        <end position="671"/>
    </location>
</feature>
<feature type="region of interest" description="Disordered" evidence="2">
    <location>
        <begin position="2134"/>
        <end position="2255"/>
    </location>
</feature>
<evidence type="ECO:0000313" key="3">
    <source>
        <dbReference type="EMBL" id="CAE7194033.1"/>
    </source>
</evidence>
<comment type="caution">
    <text evidence="3">The sequence shown here is derived from an EMBL/GenBank/DDBJ whole genome shotgun (WGS) entry which is preliminary data.</text>
</comment>
<protein>
    <submittedName>
        <fullName evidence="3">GIP protein</fullName>
    </submittedName>
</protein>
<feature type="compositionally biased region" description="Basic and acidic residues" evidence="2">
    <location>
        <begin position="2205"/>
        <end position="2240"/>
    </location>
</feature>
<gene>
    <name evidence="3" type="primary">GIP</name>
    <name evidence="3" type="ORF">SNAT2548_LOCUS5278</name>
</gene>